<evidence type="ECO:0000256" key="3">
    <source>
        <dbReference type="PROSITE-ProRule" id="PRU00176"/>
    </source>
</evidence>
<feature type="compositionally biased region" description="Low complexity" evidence="4">
    <location>
        <begin position="148"/>
        <end position="160"/>
    </location>
</feature>
<dbReference type="InterPro" id="IPR012677">
    <property type="entry name" value="Nucleotide-bd_a/b_plait_sf"/>
</dbReference>
<dbReference type="CDD" id="cd12254">
    <property type="entry name" value="RRM_hnRNPH_ESRPs_RBM12_like"/>
    <property type="match status" value="2"/>
</dbReference>
<dbReference type="InterPro" id="IPR050666">
    <property type="entry name" value="ESRP"/>
</dbReference>
<keyword evidence="2 3" id="KW-0694">RNA-binding</keyword>
<feature type="region of interest" description="Disordered" evidence="4">
    <location>
        <begin position="757"/>
        <end position="792"/>
    </location>
</feature>
<dbReference type="Pfam" id="PF00076">
    <property type="entry name" value="RRM_1"/>
    <property type="match status" value="1"/>
</dbReference>
<evidence type="ECO:0000256" key="2">
    <source>
        <dbReference type="ARBA" id="ARBA00022884"/>
    </source>
</evidence>
<evidence type="ECO:0000256" key="1">
    <source>
        <dbReference type="ARBA" id="ARBA00022737"/>
    </source>
</evidence>
<feature type="region of interest" description="Disordered" evidence="4">
    <location>
        <begin position="674"/>
        <end position="732"/>
    </location>
</feature>
<dbReference type="PANTHER" id="PTHR13976">
    <property type="entry name" value="HETEROGENEOUS NUCLEAR RIBONUCLEOPROTEIN-RELATED"/>
    <property type="match status" value="1"/>
</dbReference>
<dbReference type="PROSITE" id="PS50102">
    <property type="entry name" value="RRM"/>
    <property type="match status" value="2"/>
</dbReference>
<dbReference type="SMART" id="SM00360">
    <property type="entry name" value="RRM"/>
    <property type="match status" value="2"/>
</dbReference>
<dbReference type="Gene3D" id="3.30.70.330">
    <property type="match status" value="2"/>
</dbReference>
<accession>A0ABN9W1D4</accession>
<protein>
    <recommendedName>
        <fullName evidence="5">RRM domain-containing protein</fullName>
    </recommendedName>
</protein>
<feature type="non-terminal residue" evidence="6">
    <location>
        <position position="792"/>
    </location>
</feature>
<feature type="compositionally biased region" description="Basic and acidic residues" evidence="4">
    <location>
        <begin position="168"/>
        <end position="177"/>
    </location>
</feature>
<proteinExistence type="predicted"/>
<evidence type="ECO:0000259" key="5">
    <source>
        <dbReference type="PROSITE" id="PS50102"/>
    </source>
</evidence>
<feature type="compositionally biased region" description="Low complexity" evidence="4">
    <location>
        <begin position="26"/>
        <end position="35"/>
    </location>
</feature>
<evidence type="ECO:0000256" key="4">
    <source>
        <dbReference type="SAM" id="MobiDB-lite"/>
    </source>
</evidence>
<dbReference type="InterPro" id="IPR000504">
    <property type="entry name" value="RRM_dom"/>
</dbReference>
<feature type="domain" description="RRM" evidence="5">
    <location>
        <begin position="591"/>
        <end position="675"/>
    </location>
</feature>
<feature type="region of interest" description="Disordered" evidence="4">
    <location>
        <begin position="547"/>
        <end position="591"/>
    </location>
</feature>
<feature type="compositionally biased region" description="Low complexity" evidence="4">
    <location>
        <begin position="691"/>
        <end position="732"/>
    </location>
</feature>
<feature type="compositionally biased region" description="Basic and acidic residues" evidence="4">
    <location>
        <begin position="415"/>
        <end position="449"/>
    </location>
</feature>
<comment type="caution">
    <text evidence="6">The sequence shown here is derived from an EMBL/GenBank/DDBJ whole genome shotgun (WGS) entry which is preliminary data.</text>
</comment>
<sequence>MGAEQSAQGIGPEAAPRAMCARQGGDAALSLADLLPPAPPAPAAGVQQLPDGGPGDQRLLAHVAALLSQREGGTLLLSDLGALLPKDLRDRARMRGGLRSALQKYHMLVSVTGAPGKESVTSLLKGSELQSLPLFQKRGPDAKTGGHAASRIAAAAPQSACPESMSPSRREEDENHESVLQLRGLPYRATVTDVKGFLGRHGRNLKDERLGHPIRLIMNRDGRPSGFACVQLNSPMAARAARDELNGRMLDVAGGASVDGGAVRGGRYVEVFLFSERPNKLRFKNLLSADVPQEQAGGQDCHEVTAEEVRAECCAHMGVPGKGQLLLSMLGVALSPGARNYLKKTDQGLKQFLSRYPRQFFVEGAKGRESITYVAPASAAAAGQDGGRAPGGLQQRPGEGGTLPSHEQAPALALESRDRGDQLDRQPRQARHESGEHGPARQASAEDRIPTSPVPTAAASRLAWCENTPSIWGDSPVVGHGAAPRQPPPLQLPGAALGPGSAPGQGIDPAMLTAMCAGWQQPALPPLAGLVPPCAYGFPRAPPAPPWSAAAADGAPQGLPQPLEAAAPQQGPAAPAEGRPAPGPEADGPAGYVRLRGLPFTSTEQDVLSFFSKYDVVDTIHSGRDPVQLLTKAKGRRSGQAIVRLNSPSDAEKARDVLQGKLMEARYIEVFVVEGGQNPPGKPTPAPTPTPACADAGGLRAPAGAGARRPAGQQQRQPERQVPAPARPASPTRPLVAAAAWAAIGGMSTPERGVRKKWCDMVSPGPSPHADPLAFAGPPPGAWGHGGSPTKE</sequence>
<organism evidence="6 7">
    <name type="scientific">Prorocentrum cordatum</name>
    <dbReference type="NCBI Taxonomy" id="2364126"/>
    <lineage>
        <taxon>Eukaryota</taxon>
        <taxon>Sar</taxon>
        <taxon>Alveolata</taxon>
        <taxon>Dinophyceae</taxon>
        <taxon>Prorocentrales</taxon>
        <taxon>Prorocentraceae</taxon>
        <taxon>Prorocentrum</taxon>
    </lineage>
</organism>
<gene>
    <name evidence="6" type="ORF">PCOR1329_LOCUS63146</name>
</gene>
<feature type="domain" description="RRM" evidence="5">
    <location>
        <begin position="178"/>
        <end position="276"/>
    </location>
</feature>
<dbReference type="InterPro" id="IPR035979">
    <property type="entry name" value="RBD_domain_sf"/>
</dbReference>
<dbReference type="SUPFAM" id="SSF54928">
    <property type="entry name" value="RNA-binding domain, RBD"/>
    <property type="match status" value="2"/>
</dbReference>
<keyword evidence="7" id="KW-1185">Reference proteome</keyword>
<feature type="region of interest" description="Disordered" evidence="4">
    <location>
        <begin position="136"/>
        <end position="178"/>
    </location>
</feature>
<feature type="compositionally biased region" description="Gly residues" evidence="4">
    <location>
        <begin position="783"/>
        <end position="792"/>
    </location>
</feature>
<evidence type="ECO:0000313" key="7">
    <source>
        <dbReference type="Proteomes" id="UP001189429"/>
    </source>
</evidence>
<keyword evidence="1" id="KW-0677">Repeat</keyword>
<dbReference type="Proteomes" id="UP001189429">
    <property type="component" value="Unassembled WGS sequence"/>
</dbReference>
<name>A0ABN9W1D4_9DINO</name>
<feature type="compositionally biased region" description="Pro residues" evidence="4">
    <location>
        <begin position="680"/>
        <end position="690"/>
    </location>
</feature>
<dbReference type="EMBL" id="CAUYUJ010018004">
    <property type="protein sequence ID" value="CAK0879827.1"/>
    <property type="molecule type" value="Genomic_DNA"/>
</dbReference>
<reference evidence="6" key="1">
    <citation type="submission" date="2023-10" db="EMBL/GenBank/DDBJ databases">
        <authorList>
            <person name="Chen Y."/>
            <person name="Shah S."/>
            <person name="Dougan E. K."/>
            <person name="Thang M."/>
            <person name="Chan C."/>
        </authorList>
    </citation>
    <scope>NUCLEOTIDE SEQUENCE [LARGE SCALE GENOMIC DNA]</scope>
</reference>
<feature type="region of interest" description="Disordered" evidence="4">
    <location>
        <begin position="381"/>
        <end position="457"/>
    </location>
</feature>
<evidence type="ECO:0000313" key="6">
    <source>
        <dbReference type="EMBL" id="CAK0879827.1"/>
    </source>
</evidence>
<feature type="region of interest" description="Disordered" evidence="4">
    <location>
        <begin position="1"/>
        <end position="55"/>
    </location>
</feature>